<dbReference type="PANTHER" id="PTHR47917">
    <property type="match status" value="1"/>
</dbReference>
<dbReference type="Gene3D" id="3.30.1330.100">
    <property type="entry name" value="CofE-like"/>
    <property type="match status" value="1"/>
</dbReference>
<dbReference type="InterPro" id="IPR002847">
    <property type="entry name" value="F420-0_gamma-glut_ligase-dom"/>
</dbReference>
<evidence type="ECO:0000256" key="2">
    <source>
        <dbReference type="ARBA" id="ARBA00022723"/>
    </source>
</evidence>
<dbReference type="EC" id="6.3.2.31" evidence="10"/>
<keyword evidence="3" id="KW-0547">Nucleotide-binding</keyword>
<evidence type="ECO:0000259" key="9">
    <source>
        <dbReference type="Pfam" id="PF01996"/>
    </source>
</evidence>
<feature type="domain" description="Coenzyme F420:L-glutamate ligase-like" evidence="9">
    <location>
        <begin position="12"/>
        <end position="210"/>
    </location>
</feature>
<dbReference type="NCBIfam" id="NF009810">
    <property type="entry name" value="PRK13294.1"/>
    <property type="match status" value="1"/>
</dbReference>
<comment type="caution">
    <text evidence="10">The sequence shown here is derived from an EMBL/GenBank/DDBJ whole genome shotgun (WGS) entry which is preliminary data.</text>
</comment>
<evidence type="ECO:0000256" key="6">
    <source>
        <dbReference type="ARBA" id="ARBA00023134"/>
    </source>
</evidence>
<keyword evidence="6" id="KW-0342">GTP-binding</keyword>
<dbReference type="SUPFAM" id="SSF144010">
    <property type="entry name" value="CofE-like"/>
    <property type="match status" value="1"/>
</dbReference>
<evidence type="ECO:0000256" key="4">
    <source>
        <dbReference type="ARBA" id="ARBA00022842"/>
    </source>
</evidence>
<feature type="region of interest" description="Disordered" evidence="8">
    <location>
        <begin position="253"/>
        <end position="272"/>
    </location>
</feature>
<evidence type="ECO:0000256" key="5">
    <source>
        <dbReference type="ARBA" id="ARBA00022958"/>
    </source>
</evidence>
<sequence length="414" mass="42090">MRLEVLPVLGIGDVTEGDDLAALISTAAPWLRDGDVLVVTSKIVSKAEGRMVDVPVDGPEREAARIEILAGETARPVARRGATRIVQTHHGFVMASAGIDASNVDRSRLVLLPKDPDASARGLRAAIREQHGADVAIIVSDTMGRPWRNGLTDVALGVAGMPAVRDHRGEVDPYGNKLSITQMAVVDELAGAGELVKGKCDQVPVAVIRGYLNAAEPDDGAGAAALVRDAAHDLFALGTAEARAEGLRAAATLGDSTTPTGRRAAGPDEPTGLVDLTAVNRAIGTVAGVVTPGTVFTLVNDERVRYRLGGTSPTGPISSAAPGTTAPSGATALIDCWPPRPPASHGTDPYGAASALGANVVDPGALIRFGADLHRLRAALAAEGVDSTVLPAPAGAVGATLVVTGPPAPVVPPL</sequence>
<protein>
    <submittedName>
        <fullName evidence="10">Coenzyme F420-0:L-glutamate ligase</fullName>
        <ecNumber evidence="10">6.3.2.31</ecNumber>
    </submittedName>
</protein>
<dbReference type="PANTHER" id="PTHR47917:SF1">
    <property type="entry name" value="COENZYME F420:L-GLUTAMATE LIGASE"/>
    <property type="match status" value="1"/>
</dbReference>
<keyword evidence="7" id="KW-0464">Manganese</keyword>
<evidence type="ECO:0000256" key="3">
    <source>
        <dbReference type="ARBA" id="ARBA00022741"/>
    </source>
</evidence>
<evidence type="ECO:0000256" key="1">
    <source>
        <dbReference type="ARBA" id="ARBA00022598"/>
    </source>
</evidence>
<accession>A0ABS0GWN7</accession>
<proteinExistence type="predicted"/>
<dbReference type="GO" id="GO:0052618">
    <property type="term" value="F:coenzyme F420-0:L-glutamate ligase activity"/>
    <property type="evidence" value="ECO:0007669"/>
    <property type="project" value="UniProtKB-EC"/>
</dbReference>
<dbReference type="InterPro" id="IPR008225">
    <property type="entry name" value="F420-0_g-glutamyl_ligase"/>
</dbReference>
<dbReference type="EMBL" id="JADPUN010000151">
    <property type="protein sequence ID" value="MBF9130344.1"/>
    <property type="molecule type" value="Genomic_DNA"/>
</dbReference>
<evidence type="ECO:0000256" key="8">
    <source>
        <dbReference type="SAM" id="MobiDB-lite"/>
    </source>
</evidence>
<evidence type="ECO:0000256" key="7">
    <source>
        <dbReference type="ARBA" id="ARBA00023211"/>
    </source>
</evidence>
<reference evidence="10 11" key="1">
    <citation type="submission" date="2020-11" db="EMBL/GenBank/DDBJ databases">
        <title>A novel isolate from a Black sea contaminated sediment with potential to produce alkanes: Plantactinospora alkalitolerans sp. nov.</title>
        <authorList>
            <person name="Carro L."/>
            <person name="Veyisoglu A."/>
            <person name="Guven K."/>
            <person name="Schumann P."/>
            <person name="Klenk H.-P."/>
            <person name="Sahin N."/>
        </authorList>
    </citation>
    <scope>NUCLEOTIDE SEQUENCE [LARGE SCALE GENOMIC DNA]</scope>
    <source>
        <strain evidence="10 11">S1510</strain>
    </source>
</reference>
<dbReference type="Pfam" id="PF01996">
    <property type="entry name" value="F420_ligase"/>
    <property type="match status" value="1"/>
</dbReference>
<dbReference type="Proteomes" id="UP000638560">
    <property type="component" value="Unassembled WGS sequence"/>
</dbReference>
<name>A0ABS0GWN7_9ACTN</name>
<dbReference type="Gene3D" id="3.90.1660.10">
    <property type="entry name" value="CofE-like domain"/>
    <property type="match status" value="1"/>
</dbReference>
<keyword evidence="11" id="KW-1185">Reference proteome</keyword>
<keyword evidence="5" id="KW-0630">Potassium</keyword>
<evidence type="ECO:0000313" key="10">
    <source>
        <dbReference type="EMBL" id="MBF9130344.1"/>
    </source>
</evidence>
<keyword evidence="2" id="KW-0479">Metal-binding</keyword>
<keyword evidence="4" id="KW-0460">Magnesium</keyword>
<keyword evidence="1 10" id="KW-0436">Ligase</keyword>
<dbReference type="RefSeq" id="WP_196201923.1">
    <property type="nucleotide sequence ID" value="NZ_JADPUN010000151.1"/>
</dbReference>
<organism evidence="10 11">
    <name type="scientific">Plantactinospora alkalitolerans</name>
    <dbReference type="NCBI Taxonomy" id="2789879"/>
    <lineage>
        <taxon>Bacteria</taxon>
        <taxon>Bacillati</taxon>
        <taxon>Actinomycetota</taxon>
        <taxon>Actinomycetes</taxon>
        <taxon>Micromonosporales</taxon>
        <taxon>Micromonosporaceae</taxon>
        <taxon>Plantactinospora</taxon>
    </lineage>
</organism>
<evidence type="ECO:0000313" key="11">
    <source>
        <dbReference type="Proteomes" id="UP000638560"/>
    </source>
</evidence>
<gene>
    <name evidence="10" type="ORF">I0C86_15465</name>
</gene>
<dbReference type="NCBIfam" id="TIGR01916">
    <property type="entry name" value="F420_cofE"/>
    <property type="match status" value="1"/>
</dbReference>